<organism evidence="18 19">
    <name type="scientific">Thermoactinomyces daqus</name>
    <dbReference type="NCBI Taxonomy" id="1329516"/>
    <lineage>
        <taxon>Bacteria</taxon>
        <taxon>Bacillati</taxon>
        <taxon>Bacillota</taxon>
        <taxon>Bacilli</taxon>
        <taxon>Bacillales</taxon>
        <taxon>Thermoactinomycetaceae</taxon>
        <taxon>Thermoactinomyces</taxon>
    </lineage>
</organism>
<protein>
    <recommendedName>
        <fullName evidence="17">Branched-chain-amino-acid aminotransferase</fullName>
        <shortName evidence="17">BCAT</shortName>
        <ecNumber evidence="17">2.6.1.42</ecNumber>
    </recommendedName>
</protein>
<proteinExistence type="inferred from homology"/>
<evidence type="ECO:0000256" key="14">
    <source>
        <dbReference type="ARBA" id="ARBA00049229"/>
    </source>
</evidence>
<dbReference type="InterPro" id="IPR043131">
    <property type="entry name" value="BCAT-like_N"/>
</dbReference>
<dbReference type="PANTHER" id="PTHR42743">
    <property type="entry name" value="AMINO-ACID AMINOTRANSFERASE"/>
    <property type="match status" value="1"/>
</dbReference>
<evidence type="ECO:0000256" key="5">
    <source>
        <dbReference type="ARBA" id="ARBA00005072"/>
    </source>
</evidence>
<keyword evidence="11 17" id="KW-0100">Branched-chain amino acid biosynthesis</keyword>
<evidence type="ECO:0000256" key="11">
    <source>
        <dbReference type="ARBA" id="ARBA00023304"/>
    </source>
</evidence>
<evidence type="ECO:0000256" key="12">
    <source>
        <dbReference type="ARBA" id="ARBA00048212"/>
    </source>
</evidence>
<keyword evidence="8 17" id="KW-0028">Amino-acid biosynthesis</keyword>
<evidence type="ECO:0000256" key="3">
    <source>
        <dbReference type="ARBA" id="ARBA00004824"/>
    </source>
</evidence>
<evidence type="ECO:0000256" key="13">
    <source>
        <dbReference type="ARBA" id="ARBA00048798"/>
    </source>
</evidence>
<dbReference type="EMBL" id="JACEIP010000001">
    <property type="protein sequence ID" value="MBA4541373.1"/>
    <property type="molecule type" value="Genomic_DNA"/>
</dbReference>
<evidence type="ECO:0000313" key="19">
    <source>
        <dbReference type="Proteomes" id="UP000530514"/>
    </source>
</evidence>
<dbReference type="NCBIfam" id="NF006185">
    <property type="entry name" value="PRK08320.1"/>
    <property type="match status" value="1"/>
</dbReference>
<accession>A0A7W1X7A3</accession>
<comment type="pathway">
    <text evidence="4 17">Amino-acid biosynthesis; L-valine biosynthesis; L-valine from pyruvate: step 4/4.</text>
</comment>
<comment type="similarity">
    <text evidence="6 15">Belongs to the class-IV pyridoxal-phosphate-dependent aminotransferase family.</text>
</comment>
<comment type="pathway">
    <text evidence="5 17">Amino-acid biosynthesis; L-leucine biosynthesis; L-leucine from 3-methyl-2-oxobutanoate: step 4/4.</text>
</comment>
<dbReference type="GO" id="GO:0009097">
    <property type="term" value="P:isoleucine biosynthetic process"/>
    <property type="evidence" value="ECO:0007669"/>
    <property type="project" value="UniProtKB-UniPathway"/>
</dbReference>
<keyword evidence="19" id="KW-1185">Reference proteome</keyword>
<dbReference type="AlphaFoldDB" id="A0A7W1X7A3"/>
<dbReference type="GO" id="GO:0004084">
    <property type="term" value="F:branched-chain-amino-acid transaminase activity"/>
    <property type="evidence" value="ECO:0007669"/>
    <property type="project" value="UniProtKB-EC"/>
</dbReference>
<evidence type="ECO:0000256" key="10">
    <source>
        <dbReference type="ARBA" id="ARBA00022898"/>
    </source>
</evidence>
<dbReference type="GO" id="GO:0005829">
    <property type="term" value="C:cytosol"/>
    <property type="evidence" value="ECO:0007669"/>
    <property type="project" value="TreeGrafter"/>
</dbReference>
<evidence type="ECO:0000256" key="15">
    <source>
        <dbReference type="RuleBase" id="RU004106"/>
    </source>
</evidence>
<comment type="catalytic activity">
    <reaction evidence="14 17">
        <text>L-leucine + 2-oxoglutarate = 4-methyl-2-oxopentanoate + L-glutamate</text>
        <dbReference type="Rhea" id="RHEA:18321"/>
        <dbReference type="ChEBI" id="CHEBI:16810"/>
        <dbReference type="ChEBI" id="CHEBI:17865"/>
        <dbReference type="ChEBI" id="CHEBI:29985"/>
        <dbReference type="ChEBI" id="CHEBI:57427"/>
        <dbReference type="EC" id="2.6.1.42"/>
    </reaction>
</comment>
<dbReference type="UniPathway" id="UPA00048">
    <property type="reaction ID" value="UER00073"/>
</dbReference>
<dbReference type="PROSITE" id="PS00770">
    <property type="entry name" value="AA_TRANSFER_CLASS_4"/>
    <property type="match status" value="1"/>
</dbReference>
<evidence type="ECO:0000256" key="4">
    <source>
        <dbReference type="ARBA" id="ARBA00004931"/>
    </source>
</evidence>
<evidence type="ECO:0000256" key="9">
    <source>
        <dbReference type="ARBA" id="ARBA00022679"/>
    </source>
</evidence>
<dbReference type="Pfam" id="PF01063">
    <property type="entry name" value="Aminotran_4"/>
    <property type="match status" value="1"/>
</dbReference>
<evidence type="ECO:0000256" key="6">
    <source>
        <dbReference type="ARBA" id="ARBA00009320"/>
    </source>
</evidence>
<evidence type="ECO:0000256" key="16">
    <source>
        <dbReference type="RuleBase" id="RU004516"/>
    </source>
</evidence>
<dbReference type="NCBIfam" id="NF005146">
    <property type="entry name" value="PRK06606.1"/>
    <property type="match status" value="1"/>
</dbReference>
<reference evidence="18 19" key="1">
    <citation type="submission" date="2020-07" db="EMBL/GenBank/DDBJ databases">
        <authorList>
            <person name="Feng H."/>
        </authorList>
    </citation>
    <scope>NUCLEOTIDE SEQUENCE [LARGE SCALE GENOMIC DNA]</scope>
    <source>
        <strain evidence="19">s-11</strain>
    </source>
</reference>
<dbReference type="UniPathway" id="UPA00049">
    <property type="reaction ID" value="UER00062"/>
</dbReference>
<dbReference type="InterPro" id="IPR001544">
    <property type="entry name" value="Aminotrans_IV"/>
</dbReference>
<dbReference type="PANTHER" id="PTHR42743:SF11">
    <property type="entry name" value="AMINODEOXYCHORISMATE LYASE"/>
    <property type="match status" value="1"/>
</dbReference>
<dbReference type="CDD" id="cd01558">
    <property type="entry name" value="D-AAT_like"/>
    <property type="match status" value="1"/>
</dbReference>
<dbReference type="FunFam" id="3.20.10.10:FF:000008">
    <property type="entry name" value="Branched-chain-amino-acid aminotransferase"/>
    <property type="match status" value="1"/>
</dbReference>
<comment type="caution">
    <text evidence="18">The sequence shown here is derived from an EMBL/GenBank/DDBJ whole genome shotgun (WGS) entry which is preliminary data.</text>
</comment>
<dbReference type="InterPro" id="IPR036038">
    <property type="entry name" value="Aminotransferase-like"/>
</dbReference>
<gene>
    <name evidence="17 18" type="primary">ilvE</name>
    <name evidence="18" type="ORF">H1164_00405</name>
</gene>
<comment type="catalytic activity">
    <reaction evidence="13 17">
        <text>L-isoleucine + 2-oxoglutarate = (S)-3-methyl-2-oxopentanoate + L-glutamate</text>
        <dbReference type="Rhea" id="RHEA:24801"/>
        <dbReference type="ChEBI" id="CHEBI:16810"/>
        <dbReference type="ChEBI" id="CHEBI:29985"/>
        <dbReference type="ChEBI" id="CHEBI:35146"/>
        <dbReference type="ChEBI" id="CHEBI:58045"/>
        <dbReference type="EC" id="2.6.1.42"/>
    </reaction>
</comment>
<evidence type="ECO:0000256" key="17">
    <source>
        <dbReference type="RuleBase" id="RU364094"/>
    </source>
</evidence>
<evidence type="ECO:0000256" key="1">
    <source>
        <dbReference type="ARBA" id="ARBA00001933"/>
    </source>
</evidence>
<dbReference type="GO" id="GO:0009099">
    <property type="term" value="P:L-valine biosynthetic process"/>
    <property type="evidence" value="ECO:0007669"/>
    <property type="project" value="UniProtKB-UniPathway"/>
</dbReference>
<dbReference type="InterPro" id="IPR005785">
    <property type="entry name" value="B_amino_transI"/>
</dbReference>
<comment type="cofactor">
    <cofactor evidence="1 16">
        <name>pyridoxal 5'-phosphate</name>
        <dbReference type="ChEBI" id="CHEBI:597326"/>
    </cofactor>
</comment>
<sequence length="302" mass="33604">MTADERWVFINGEYKRKEEAVVSVFDHGFLYGDGIFEGIRVYDGNIFRLKEHIERLYDSAKSILLHLPYTREEMEDLVCEAVRKNGLRDAYIRLVVSRGPGDLGLDPSKCKSPNVIIIVDQVRLFAREMYEKGISVITVPTRRNIPDALDPKIKSLNYLNNILVRIEANKAGVAEALMLGMNGYVAEGSGDNVFIVKRGVLYTPPCYIGALEGVTRNAIMELAEKLGYVVKEQPFTRHDVYVADEVFLTGTAAEVIPVVEVDGRSIGTGVPGVIAKQLMEEFAKVVKVDGIHAYGGHQAQVR</sequence>
<dbReference type="OrthoDB" id="9805628at2"/>
<dbReference type="Gene3D" id="3.20.10.10">
    <property type="entry name" value="D-amino Acid Aminotransferase, subunit A, domain 2"/>
    <property type="match status" value="1"/>
</dbReference>
<evidence type="ECO:0000256" key="2">
    <source>
        <dbReference type="ARBA" id="ARBA00003109"/>
    </source>
</evidence>
<dbReference type="EC" id="2.6.1.42" evidence="17"/>
<keyword evidence="7 17" id="KW-0032">Aminotransferase</keyword>
<keyword evidence="9 17" id="KW-0808">Transferase</keyword>
<dbReference type="Proteomes" id="UP000530514">
    <property type="component" value="Unassembled WGS sequence"/>
</dbReference>
<keyword evidence="10 16" id="KW-0663">Pyridoxal phosphate</keyword>
<name>A0A7W1X7A3_9BACL</name>
<dbReference type="GO" id="GO:0009098">
    <property type="term" value="P:L-leucine biosynthetic process"/>
    <property type="evidence" value="ECO:0007669"/>
    <property type="project" value="UniProtKB-UniPathway"/>
</dbReference>
<dbReference type="InterPro" id="IPR043132">
    <property type="entry name" value="BCAT-like_C"/>
</dbReference>
<dbReference type="NCBIfam" id="TIGR01122">
    <property type="entry name" value="ilvE_I"/>
    <property type="match status" value="1"/>
</dbReference>
<comment type="function">
    <text evidence="2 17">Acts on leucine, isoleucine and valine.</text>
</comment>
<dbReference type="InterPro" id="IPR018300">
    <property type="entry name" value="Aminotrans_IV_CS"/>
</dbReference>
<comment type="pathway">
    <text evidence="3 17">Amino-acid biosynthesis; L-isoleucine biosynthesis; L-isoleucine from 2-oxobutanoate: step 4/4.</text>
</comment>
<dbReference type="Gene3D" id="3.30.470.10">
    <property type="match status" value="1"/>
</dbReference>
<dbReference type="UniPathway" id="UPA00047">
    <property type="reaction ID" value="UER00058"/>
</dbReference>
<comment type="catalytic activity">
    <reaction evidence="12 17">
        <text>L-valine + 2-oxoglutarate = 3-methyl-2-oxobutanoate + L-glutamate</text>
        <dbReference type="Rhea" id="RHEA:24813"/>
        <dbReference type="ChEBI" id="CHEBI:11851"/>
        <dbReference type="ChEBI" id="CHEBI:16810"/>
        <dbReference type="ChEBI" id="CHEBI:29985"/>
        <dbReference type="ChEBI" id="CHEBI:57762"/>
        <dbReference type="EC" id="2.6.1.42"/>
    </reaction>
</comment>
<evidence type="ECO:0000256" key="8">
    <source>
        <dbReference type="ARBA" id="ARBA00022605"/>
    </source>
</evidence>
<dbReference type="SUPFAM" id="SSF56752">
    <property type="entry name" value="D-aminoacid aminotransferase-like PLP-dependent enzymes"/>
    <property type="match status" value="1"/>
</dbReference>
<evidence type="ECO:0000256" key="7">
    <source>
        <dbReference type="ARBA" id="ARBA00022576"/>
    </source>
</evidence>
<dbReference type="InterPro" id="IPR050571">
    <property type="entry name" value="Class-IV_PLP-Dep_Aminotrnsfr"/>
</dbReference>
<dbReference type="RefSeq" id="WP_033099208.1">
    <property type="nucleotide sequence ID" value="NZ_JACEIP010000001.1"/>
</dbReference>
<evidence type="ECO:0000313" key="18">
    <source>
        <dbReference type="EMBL" id="MBA4541373.1"/>
    </source>
</evidence>
<dbReference type="FunFam" id="3.30.470.10:FF:000006">
    <property type="entry name" value="Branched-chain-amino-acid aminotransferase"/>
    <property type="match status" value="1"/>
</dbReference>